<feature type="domain" description="Tail specific protease" evidence="2">
    <location>
        <begin position="102"/>
        <end position="327"/>
    </location>
</feature>
<keyword evidence="1" id="KW-0732">Signal</keyword>
<dbReference type="PANTHER" id="PTHR11261">
    <property type="entry name" value="INTERPHOTORECEPTOR RETINOID-BINDING PROTEIN"/>
    <property type="match status" value="1"/>
</dbReference>
<organism evidence="3 4">
    <name type="scientific">Novosphingobium cyanobacteriorum</name>
    <dbReference type="NCBI Taxonomy" id="3024215"/>
    <lineage>
        <taxon>Bacteria</taxon>
        <taxon>Pseudomonadati</taxon>
        <taxon>Pseudomonadota</taxon>
        <taxon>Alphaproteobacteria</taxon>
        <taxon>Sphingomonadales</taxon>
        <taxon>Sphingomonadaceae</taxon>
        <taxon>Novosphingobium</taxon>
    </lineage>
</organism>
<gene>
    <name evidence="3" type="ORF">POM99_03575</name>
</gene>
<evidence type="ECO:0000313" key="3">
    <source>
        <dbReference type="EMBL" id="MDF8332269.1"/>
    </source>
</evidence>
<dbReference type="InterPro" id="IPR005151">
    <property type="entry name" value="Tail-specific_protease"/>
</dbReference>
<dbReference type="Gene3D" id="3.30.750.44">
    <property type="match status" value="1"/>
</dbReference>
<evidence type="ECO:0000313" key="4">
    <source>
        <dbReference type="Proteomes" id="UP001222770"/>
    </source>
</evidence>
<keyword evidence="4" id="KW-1185">Reference proteome</keyword>
<accession>A0ABT6CFF6</accession>
<proteinExistence type="predicted"/>
<dbReference type="Pfam" id="PF03572">
    <property type="entry name" value="Peptidase_S41"/>
    <property type="match status" value="1"/>
</dbReference>
<comment type="caution">
    <text evidence="3">The sequence shown here is derived from an EMBL/GenBank/DDBJ whole genome shotgun (WGS) entry which is preliminary data.</text>
</comment>
<name>A0ABT6CFF6_9SPHN</name>
<dbReference type="SMART" id="SM00245">
    <property type="entry name" value="TSPc"/>
    <property type="match status" value="1"/>
</dbReference>
<dbReference type="InterPro" id="IPR029045">
    <property type="entry name" value="ClpP/crotonase-like_dom_sf"/>
</dbReference>
<dbReference type="RefSeq" id="WP_277275435.1">
    <property type="nucleotide sequence ID" value="NZ_JAROCY010000003.1"/>
</dbReference>
<sequence length="366" mass="37875">MTARLAPALLAALFASLPLHAMADALAAPPAPATPAQPVARAVAAELADALGSDFVYPDVGAHYAAMLRANAAAGAYDALAGTALAERLTADLQAVQADGHVRVRSVAETPAAGPSATPAPVKVPNLEAGRWIAPGLAFVRFNLMASEDADAANARAFALGHLGANVLIVDLRTNNGGGLAEMDALFPFLFDKPTPLVRMATRKSVHDRDGGPLHGIASLRTVPGDPAFVTQEHWITPDPETGLRKTKVYVLTSGRTASAAEHFSLAMKISGRATLVGETTAGANHFGYGLELPGQLVAFVPVGRTYDPATGKDWEGNGVAPDIAVPAMDALVTVLEREGIAPAQAQKLSDEVAPAKSMERRKTAV</sequence>
<dbReference type="CDD" id="cd07563">
    <property type="entry name" value="Peptidase_S41_IRBP"/>
    <property type="match status" value="1"/>
</dbReference>
<dbReference type="Proteomes" id="UP001222770">
    <property type="component" value="Unassembled WGS sequence"/>
</dbReference>
<dbReference type="SUPFAM" id="SSF52096">
    <property type="entry name" value="ClpP/crotonase"/>
    <property type="match status" value="1"/>
</dbReference>
<protein>
    <submittedName>
        <fullName evidence="3">S41 family peptidase</fullName>
    </submittedName>
</protein>
<feature type="chain" id="PRO_5045132879" evidence="1">
    <location>
        <begin position="24"/>
        <end position="366"/>
    </location>
</feature>
<dbReference type="EMBL" id="JAROCY010000003">
    <property type="protein sequence ID" value="MDF8332269.1"/>
    <property type="molecule type" value="Genomic_DNA"/>
</dbReference>
<feature type="signal peptide" evidence="1">
    <location>
        <begin position="1"/>
        <end position="23"/>
    </location>
</feature>
<dbReference type="Pfam" id="PF11918">
    <property type="entry name" value="Peptidase_S41_N"/>
    <property type="match status" value="1"/>
</dbReference>
<dbReference type="Gene3D" id="3.90.226.10">
    <property type="entry name" value="2-enoyl-CoA Hydratase, Chain A, domain 1"/>
    <property type="match status" value="1"/>
</dbReference>
<reference evidence="3 4" key="1">
    <citation type="submission" date="2023-03" db="EMBL/GenBank/DDBJ databases">
        <title>Novosphingobium cyanobacteriorum sp. nov., isolated from a eutrophic reservoir during the Microcystis bloom period.</title>
        <authorList>
            <person name="Kang M."/>
            <person name="Le V."/>
            <person name="Ko S.-R."/>
            <person name="Lee S.-A."/>
            <person name="Ahn C.-Y."/>
        </authorList>
    </citation>
    <scope>NUCLEOTIDE SEQUENCE [LARGE SCALE GENOMIC DNA]</scope>
    <source>
        <strain evidence="3 4">HBC54</strain>
    </source>
</reference>
<evidence type="ECO:0000259" key="2">
    <source>
        <dbReference type="SMART" id="SM00245"/>
    </source>
</evidence>
<dbReference type="PANTHER" id="PTHR11261:SF3">
    <property type="entry name" value="RETINOL-BINDING PROTEIN 3"/>
    <property type="match status" value="1"/>
</dbReference>
<evidence type="ECO:0000256" key="1">
    <source>
        <dbReference type="SAM" id="SignalP"/>
    </source>
</evidence>